<feature type="compositionally biased region" description="Polar residues" evidence="1">
    <location>
        <begin position="626"/>
        <end position="641"/>
    </location>
</feature>
<feature type="compositionally biased region" description="Basic and acidic residues" evidence="1">
    <location>
        <begin position="268"/>
        <end position="279"/>
    </location>
</feature>
<evidence type="ECO:0000256" key="1">
    <source>
        <dbReference type="SAM" id="MobiDB-lite"/>
    </source>
</evidence>
<feature type="compositionally biased region" description="Basic and acidic residues" evidence="1">
    <location>
        <begin position="302"/>
        <end position="312"/>
    </location>
</feature>
<reference evidence="2" key="1">
    <citation type="submission" date="2014-11" db="EMBL/GenBank/DDBJ databases">
        <authorList>
            <person name="Otto D Thomas"/>
            <person name="Naeem Raeece"/>
        </authorList>
    </citation>
    <scope>NUCLEOTIDE SEQUENCE</scope>
</reference>
<feature type="region of interest" description="Disordered" evidence="1">
    <location>
        <begin position="1"/>
        <end position="172"/>
    </location>
</feature>
<organism evidence="2">
    <name type="scientific">Chromera velia CCMP2878</name>
    <dbReference type="NCBI Taxonomy" id="1169474"/>
    <lineage>
        <taxon>Eukaryota</taxon>
        <taxon>Sar</taxon>
        <taxon>Alveolata</taxon>
        <taxon>Colpodellida</taxon>
        <taxon>Chromeraceae</taxon>
        <taxon>Chromera</taxon>
    </lineage>
</organism>
<proteinExistence type="predicted"/>
<feature type="compositionally biased region" description="Low complexity" evidence="1">
    <location>
        <begin position="695"/>
        <end position="706"/>
    </location>
</feature>
<feature type="compositionally biased region" description="Polar residues" evidence="1">
    <location>
        <begin position="342"/>
        <end position="362"/>
    </location>
</feature>
<feature type="compositionally biased region" description="Basic and acidic residues" evidence="1">
    <location>
        <begin position="401"/>
        <end position="440"/>
    </location>
</feature>
<gene>
    <name evidence="2" type="ORF">Cvel_9623</name>
</gene>
<name>A0A0G4HZ05_9ALVE</name>
<feature type="region of interest" description="Disordered" evidence="1">
    <location>
        <begin position="952"/>
        <end position="973"/>
    </location>
</feature>
<feature type="compositionally biased region" description="Basic and acidic residues" evidence="1">
    <location>
        <begin position="124"/>
        <end position="137"/>
    </location>
</feature>
<feature type="compositionally biased region" description="Polar residues" evidence="1">
    <location>
        <begin position="63"/>
        <end position="73"/>
    </location>
</feature>
<dbReference type="VEuPathDB" id="CryptoDB:Cvel_9623"/>
<feature type="region of interest" description="Disordered" evidence="1">
    <location>
        <begin position="542"/>
        <end position="745"/>
    </location>
</feature>
<feature type="compositionally biased region" description="Low complexity" evidence="1">
    <location>
        <begin position="390"/>
        <end position="400"/>
    </location>
</feature>
<accession>A0A0G4HZ05</accession>
<evidence type="ECO:0000313" key="2">
    <source>
        <dbReference type="EMBL" id="CEM49802.1"/>
    </source>
</evidence>
<feature type="compositionally biased region" description="Low complexity" evidence="1">
    <location>
        <begin position="217"/>
        <end position="229"/>
    </location>
</feature>
<feature type="region of interest" description="Disordered" evidence="1">
    <location>
        <begin position="216"/>
        <end position="508"/>
    </location>
</feature>
<sequence length="973" mass="103336">MPVKHSTGRSPVPAKSSGAIPTSPASAGTIQQRVLLWQEQKDRHQSSDGGVHTQNKSKDDNPAETSPVHQRPSNRFFGTETGARGRHSFSSGVPDSRVNQLSGSGGARFSLPGESELLGGGGKGEGKGHESPGRQKDAPVSPFGFRSRNMTSPSPVAAHDQSQSSGGGGLFFLSAGSAAERAKTSSASVGSAFSTVNAKKREAQMQRLEMELDKVKSANARAAAARQSAKIGTNGSTPLALGGTDSRASVPPDGHPSVGAESSVRAAGGERRGKGEAGRRKLGVSGDLPPPGGAPSSNGGRAKGERPEDPDRSRRRGSALASVTASRSLPTAPAEAGVRGEPQQQHPQAQVGASLSQATVESELSDLSVFRPAGCSPFSDSPPPRPLFLAASGDGSSSSRDNTRERDRTGMEPQYEEPRGERQKGHSSWDKQRASERERLLLMQKVQRPPSEGGTTDRSRTGSGTTLNVPVPRLPLALTGDSETRFPGNATAPPVTFQQKESSAPEDSRGFIEMTGQSAHSLPHQAEAKRSEKVEGMRVLMCPVRPPPASDSSGIDSVVSVSATSSSAAPFTPSVRRSGNLKGKGGGQYEESLLSGQGLDHNQTSHSRPPRTFAHFTPLPREKFSAPNNAPPSNCTASSQPHGRPVSDFPEERGSTEPPPEDMERLAMPEASSASSHQQSREIDGGMGPGETREGAQQAQESQEGPQRFHPACRQERSSFSRPQPSPFSQAARQEIFPSNRRQKDFTLRTFQTENGCIEEGEQTEALNIPIPPVHTLRLCQQTIQIHPFGTNTMSALVHHKPKKVLIPITPDDHHQCKKPDQPDNDLSSLLSTSDGLDQDLTLTLTTVGVCATNVPLGSTLLSDILCRLQRSLVPLTPSHHDMMITPPHVPGGASPLTTDHPHMFIPTDPHTSDLPLDTAPQGDQPPLRRIVAATLSWPPLHRAPLLQTPCSRFSAVSPGPGPQGDRQPTLHR</sequence>
<feature type="compositionally biased region" description="Low complexity" evidence="1">
    <location>
        <begin position="550"/>
        <end position="575"/>
    </location>
</feature>
<dbReference type="AlphaFoldDB" id="A0A0G4HZ05"/>
<protein>
    <submittedName>
        <fullName evidence="2">Uncharacterized protein</fullName>
    </submittedName>
</protein>
<feature type="compositionally biased region" description="Polar residues" evidence="1">
    <location>
        <begin position="19"/>
        <end position="32"/>
    </location>
</feature>
<dbReference type="EMBL" id="CDMZ01004458">
    <property type="protein sequence ID" value="CEM49802.1"/>
    <property type="molecule type" value="Genomic_DNA"/>
</dbReference>
<feature type="compositionally biased region" description="Polar residues" evidence="1">
    <location>
        <begin position="88"/>
        <end position="102"/>
    </location>
</feature>
<feature type="compositionally biased region" description="Low complexity" evidence="1">
    <location>
        <begin position="720"/>
        <end position="730"/>
    </location>
</feature>